<name>A0A2N8KJH9_9BURK</name>
<dbReference type="AlphaFoldDB" id="A0A2N8KJH9"/>
<evidence type="ECO:0000313" key="7">
    <source>
        <dbReference type="Proteomes" id="UP000235994"/>
    </source>
</evidence>
<evidence type="ECO:0000256" key="2">
    <source>
        <dbReference type="ARBA" id="ARBA00023015"/>
    </source>
</evidence>
<dbReference type="Pfam" id="PF00126">
    <property type="entry name" value="HTH_1"/>
    <property type="match status" value="1"/>
</dbReference>
<dbReference type="PANTHER" id="PTHR30537:SF26">
    <property type="entry name" value="GLYCINE CLEAVAGE SYSTEM TRANSCRIPTIONAL ACTIVATOR"/>
    <property type="match status" value="1"/>
</dbReference>
<dbReference type="RefSeq" id="WP_102773393.1">
    <property type="nucleotide sequence ID" value="NZ_POQS01000003.1"/>
</dbReference>
<dbReference type="InterPro" id="IPR036390">
    <property type="entry name" value="WH_DNA-bd_sf"/>
</dbReference>
<sequence length="313" mass="33859">MARSIPPLNPLLAFEAAARHGSFARAAAELSVTPTAISRQVKMLENYFGTEFFDREPGGVQLTPEAREYAAHLSRAFRQIATATDDFRANHASSILTISGYTTFLVKWLVPKLPAFQKRFPHIKVRLVTSSAAGAARTDADIAILYGENDWPGLQAMLLFNDELVPVGSPALLAEQPAGRGRAQGGASPADIAQRVAAMPLLQLEARRNDWLDWFELAKVAPPKNGFQSFEDLGVVLESARSGLGVALVQRAYVEENLAHGDLAIAAPITLRRSRGYYALAGQGSAAKSKVKSFFDWLAAYQARPADEPDGAP</sequence>
<dbReference type="PROSITE" id="PS50931">
    <property type="entry name" value="HTH_LYSR"/>
    <property type="match status" value="1"/>
</dbReference>
<gene>
    <name evidence="6" type="ORF">C1I89_14165</name>
</gene>
<evidence type="ECO:0000256" key="1">
    <source>
        <dbReference type="ARBA" id="ARBA00009437"/>
    </source>
</evidence>
<evidence type="ECO:0000259" key="5">
    <source>
        <dbReference type="PROSITE" id="PS50931"/>
    </source>
</evidence>
<dbReference type="InterPro" id="IPR000847">
    <property type="entry name" value="LysR_HTH_N"/>
</dbReference>
<dbReference type="GO" id="GO:0043565">
    <property type="term" value="F:sequence-specific DNA binding"/>
    <property type="evidence" value="ECO:0007669"/>
    <property type="project" value="TreeGrafter"/>
</dbReference>
<reference evidence="6 7" key="1">
    <citation type="submission" date="2018-01" db="EMBL/GenBank/DDBJ databases">
        <title>The draft genome of an aniline degradation strain ANB-1.</title>
        <authorList>
            <person name="Zhang L."/>
            <person name="Jiang J."/>
        </authorList>
    </citation>
    <scope>NUCLEOTIDE SEQUENCE [LARGE SCALE GENOMIC DNA]</scope>
    <source>
        <strain evidence="6 7">ANB-1</strain>
    </source>
</reference>
<evidence type="ECO:0000313" key="6">
    <source>
        <dbReference type="EMBL" id="PND33612.1"/>
    </source>
</evidence>
<dbReference type="Gene3D" id="1.10.10.10">
    <property type="entry name" value="Winged helix-like DNA-binding domain superfamily/Winged helix DNA-binding domain"/>
    <property type="match status" value="1"/>
</dbReference>
<keyword evidence="3" id="KW-0238">DNA-binding</keyword>
<dbReference type="Pfam" id="PF03466">
    <property type="entry name" value="LysR_substrate"/>
    <property type="match status" value="1"/>
</dbReference>
<proteinExistence type="inferred from homology"/>
<evidence type="ECO:0000256" key="4">
    <source>
        <dbReference type="ARBA" id="ARBA00023163"/>
    </source>
</evidence>
<dbReference type="EMBL" id="POQS01000003">
    <property type="protein sequence ID" value="PND33612.1"/>
    <property type="molecule type" value="Genomic_DNA"/>
</dbReference>
<keyword evidence="4" id="KW-0804">Transcription</keyword>
<organism evidence="6 7">
    <name type="scientific">Achromobacter pulmonis</name>
    <dbReference type="NCBI Taxonomy" id="1389932"/>
    <lineage>
        <taxon>Bacteria</taxon>
        <taxon>Pseudomonadati</taxon>
        <taxon>Pseudomonadota</taxon>
        <taxon>Betaproteobacteria</taxon>
        <taxon>Burkholderiales</taxon>
        <taxon>Alcaligenaceae</taxon>
        <taxon>Achromobacter</taxon>
    </lineage>
</organism>
<dbReference type="SUPFAM" id="SSF46785">
    <property type="entry name" value="Winged helix' DNA-binding domain"/>
    <property type="match status" value="1"/>
</dbReference>
<dbReference type="InterPro" id="IPR005119">
    <property type="entry name" value="LysR_subst-bd"/>
</dbReference>
<dbReference type="InterPro" id="IPR036388">
    <property type="entry name" value="WH-like_DNA-bd_sf"/>
</dbReference>
<keyword evidence="2" id="KW-0805">Transcription regulation</keyword>
<dbReference type="CDD" id="cd08432">
    <property type="entry name" value="PBP2_GcdR_TrpI_HvrB_AmpR_like"/>
    <property type="match status" value="1"/>
</dbReference>
<protein>
    <submittedName>
        <fullName evidence="6">Transcriptional regulator</fullName>
    </submittedName>
</protein>
<dbReference type="SUPFAM" id="SSF53850">
    <property type="entry name" value="Periplasmic binding protein-like II"/>
    <property type="match status" value="1"/>
</dbReference>
<evidence type="ECO:0000256" key="3">
    <source>
        <dbReference type="ARBA" id="ARBA00023125"/>
    </source>
</evidence>
<dbReference type="GO" id="GO:0003700">
    <property type="term" value="F:DNA-binding transcription factor activity"/>
    <property type="evidence" value="ECO:0007669"/>
    <property type="project" value="InterPro"/>
</dbReference>
<dbReference type="Gene3D" id="3.40.190.10">
    <property type="entry name" value="Periplasmic binding protein-like II"/>
    <property type="match status" value="2"/>
</dbReference>
<dbReference type="PRINTS" id="PR00039">
    <property type="entry name" value="HTHLYSR"/>
</dbReference>
<dbReference type="PANTHER" id="PTHR30537">
    <property type="entry name" value="HTH-TYPE TRANSCRIPTIONAL REGULATOR"/>
    <property type="match status" value="1"/>
</dbReference>
<keyword evidence="7" id="KW-1185">Reference proteome</keyword>
<dbReference type="InterPro" id="IPR058163">
    <property type="entry name" value="LysR-type_TF_proteobact-type"/>
</dbReference>
<comment type="similarity">
    <text evidence="1">Belongs to the LysR transcriptional regulatory family.</text>
</comment>
<comment type="caution">
    <text evidence="6">The sequence shown here is derived from an EMBL/GenBank/DDBJ whole genome shotgun (WGS) entry which is preliminary data.</text>
</comment>
<dbReference type="Proteomes" id="UP000235994">
    <property type="component" value="Unassembled WGS sequence"/>
</dbReference>
<feature type="domain" description="HTH lysR-type" evidence="5">
    <location>
        <begin position="6"/>
        <end position="63"/>
    </location>
</feature>
<dbReference type="GO" id="GO:0006351">
    <property type="term" value="P:DNA-templated transcription"/>
    <property type="evidence" value="ECO:0007669"/>
    <property type="project" value="TreeGrafter"/>
</dbReference>
<accession>A0A2N8KJH9</accession>